<dbReference type="InterPro" id="IPR036890">
    <property type="entry name" value="HATPase_C_sf"/>
</dbReference>
<keyword evidence="10" id="KW-0472">Membrane</keyword>
<evidence type="ECO:0000256" key="3">
    <source>
        <dbReference type="ARBA" id="ARBA00012438"/>
    </source>
</evidence>
<protein>
    <recommendedName>
        <fullName evidence="3">histidine kinase</fullName>
        <ecNumber evidence="3">2.7.13.3</ecNumber>
    </recommendedName>
</protein>
<dbReference type="InterPro" id="IPR005467">
    <property type="entry name" value="His_kinase_dom"/>
</dbReference>
<keyword evidence="5" id="KW-0597">Phosphoprotein</keyword>
<organism evidence="13">
    <name type="scientific">Candidatus Electrothrix aestuarii</name>
    <dbReference type="NCBI Taxonomy" id="3062594"/>
    <lineage>
        <taxon>Bacteria</taxon>
        <taxon>Pseudomonadati</taxon>
        <taxon>Thermodesulfobacteriota</taxon>
        <taxon>Desulfobulbia</taxon>
        <taxon>Desulfobulbales</taxon>
        <taxon>Desulfobulbaceae</taxon>
        <taxon>Candidatus Electrothrix</taxon>
    </lineage>
</organism>
<dbReference type="PRINTS" id="PR00344">
    <property type="entry name" value="BCTRLSENSOR"/>
</dbReference>
<keyword evidence="6" id="KW-0808">Transferase</keyword>
<evidence type="ECO:0000256" key="5">
    <source>
        <dbReference type="ARBA" id="ARBA00022553"/>
    </source>
</evidence>
<dbReference type="Gene3D" id="1.10.287.130">
    <property type="match status" value="1"/>
</dbReference>
<dbReference type="InterPro" id="IPR036097">
    <property type="entry name" value="HisK_dim/P_sf"/>
</dbReference>
<keyword evidence="10" id="KW-0812">Transmembrane</keyword>
<dbReference type="SMART" id="SM00388">
    <property type="entry name" value="HisKA"/>
    <property type="match status" value="1"/>
</dbReference>
<dbReference type="PANTHER" id="PTHR44936:SF10">
    <property type="entry name" value="SENSOR PROTEIN RSTB"/>
    <property type="match status" value="1"/>
</dbReference>
<feature type="domain" description="HAMP" evidence="12">
    <location>
        <begin position="231"/>
        <end position="283"/>
    </location>
</feature>
<evidence type="ECO:0000256" key="4">
    <source>
        <dbReference type="ARBA" id="ARBA00022475"/>
    </source>
</evidence>
<evidence type="ECO:0000256" key="2">
    <source>
        <dbReference type="ARBA" id="ARBA00004651"/>
    </source>
</evidence>
<accession>A0AAU8LXR1</accession>
<keyword evidence="4" id="KW-1003">Cell membrane</keyword>
<dbReference type="Gene3D" id="3.30.565.10">
    <property type="entry name" value="Histidine kinase-like ATPase, C-terminal domain"/>
    <property type="match status" value="1"/>
</dbReference>
<dbReference type="CDD" id="cd00082">
    <property type="entry name" value="HisKA"/>
    <property type="match status" value="1"/>
</dbReference>
<dbReference type="SUPFAM" id="SSF55874">
    <property type="entry name" value="ATPase domain of HSP90 chaperone/DNA topoisomerase II/histidine kinase"/>
    <property type="match status" value="1"/>
</dbReference>
<dbReference type="Pfam" id="PF00512">
    <property type="entry name" value="HisKA"/>
    <property type="match status" value="1"/>
</dbReference>
<dbReference type="SMART" id="SM00387">
    <property type="entry name" value="HATPase_c"/>
    <property type="match status" value="1"/>
</dbReference>
<dbReference type="Pfam" id="PF00672">
    <property type="entry name" value="HAMP"/>
    <property type="match status" value="1"/>
</dbReference>
<gene>
    <name evidence="13" type="ORF">Q3M24_02540</name>
</gene>
<evidence type="ECO:0000256" key="1">
    <source>
        <dbReference type="ARBA" id="ARBA00000085"/>
    </source>
</evidence>
<reference evidence="13" key="1">
    <citation type="journal article" date="2024" name="Syst. Appl. Microbiol.">
        <title>First single-strain enrichments of Electrothrix cable bacteria, description of E. aestuarii sp. nov. and E. rattekaaiensis sp. nov., and proposal of a cable bacteria taxonomy following the rules of the SeqCode.</title>
        <authorList>
            <person name="Plum-Jensen L.E."/>
            <person name="Schramm A."/>
            <person name="Marshall I.P.G."/>
        </authorList>
    </citation>
    <scope>NUCLEOTIDE SEQUENCE</scope>
    <source>
        <strain evidence="13">Rat1</strain>
    </source>
</reference>
<dbReference type="InterPro" id="IPR003660">
    <property type="entry name" value="HAMP_dom"/>
</dbReference>
<dbReference type="SUPFAM" id="SSF158472">
    <property type="entry name" value="HAMP domain-like"/>
    <property type="match status" value="1"/>
</dbReference>
<evidence type="ECO:0000256" key="10">
    <source>
        <dbReference type="SAM" id="Phobius"/>
    </source>
</evidence>
<evidence type="ECO:0000256" key="9">
    <source>
        <dbReference type="ARBA" id="ARBA00022840"/>
    </source>
</evidence>
<name>A0AAU8LXR1_9BACT</name>
<feature type="transmembrane region" description="Helical" evidence="10">
    <location>
        <begin position="12"/>
        <end position="33"/>
    </location>
</feature>
<reference evidence="13" key="2">
    <citation type="submission" date="2024-06" db="EMBL/GenBank/DDBJ databases">
        <authorList>
            <person name="Plum-Jensen L.E."/>
            <person name="Schramm A."/>
            <person name="Marshall I.P.G."/>
        </authorList>
    </citation>
    <scope>NUCLEOTIDE SEQUENCE</scope>
    <source>
        <strain evidence="13">Rat1</strain>
    </source>
</reference>
<dbReference type="GO" id="GO:0000155">
    <property type="term" value="F:phosphorelay sensor kinase activity"/>
    <property type="evidence" value="ECO:0007669"/>
    <property type="project" value="InterPro"/>
</dbReference>
<dbReference type="InterPro" id="IPR050980">
    <property type="entry name" value="2C_sensor_his_kinase"/>
</dbReference>
<dbReference type="Gene3D" id="1.10.8.500">
    <property type="entry name" value="HAMP domain in histidine kinase"/>
    <property type="match status" value="1"/>
</dbReference>
<dbReference type="SUPFAM" id="SSF47384">
    <property type="entry name" value="Homodimeric domain of signal transducing histidine kinase"/>
    <property type="match status" value="1"/>
</dbReference>
<dbReference type="Pfam" id="PF02518">
    <property type="entry name" value="HATPase_c"/>
    <property type="match status" value="1"/>
</dbReference>
<evidence type="ECO:0000259" key="12">
    <source>
        <dbReference type="PROSITE" id="PS50885"/>
    </source>
</evidence>
<dbReference type="PANTHER" id="PTHR44936">
    <property type="entry name" value="SENSOR PROTEIN CREC"/>
    <property type="match status" value="1"/>
</dbReference>
<keyword evidence="7" id="KW-0547">Nucleotide-binding</keyword>
<dbReference type="CDD" id="cd06225">
    <property type="entry name" value="HAMP"/>
    <property type="match status" value="1"/>
</dbReference>
<evidence type="ECO:0000256" key="8">
    <source>
        <dbReference type="ARBA" id="ARBA00022777"/>
    </source>
</evidence>
<keyword evidence="8 13" id="KW-0418">Kinase</keyword>
<evidence type="ECO:0000256" key="7">
    <source>
        <dbReference type="ARBA" id="ARBA00022741"/>
    </source>
</evidence>
<dbReference type="InterPro" id="IPR003594">
    <property type="entry name" value="HATPase_dom"/>
</dbReference>
<keyword evidence="9" id="KW-0067">ATP-binding</keyword>
<dbReference type="InterPro" id="IPR003661">
    <property type="entry name" value="HisK_dim/P_dom"/>
</dbReference>
<feature type="domain" description="Histidine kinase" evidence="11">
    <location>
        <begin position="291"/>
        <end position="500"/>
    </location>
</feature>
<feature type="transmembrane region" description="Helical" evidence="10">
    <location>
        <begin position="209"/>
        <end position="230"/>
    </location>
</feature>
<keyword evidence="10" id="KW-1133">Transmembrane helix</keyword>
<dbReference type="EMBL" id="CP159373">
    <property type="protein sequence ID" value="XCN73650.1"/>
    <property type="molecule type" value="Genomic_DNA"/>
</dbReference>
<dbReference type="EC" id="2.7.13.3" evidence="3"/>
<comment type="catalytic activity">
    <reaction evidence="1">
        <text>ATP + protein L-histidine = ADP + protein N-phospho-L-histidine.</text>
        <dbReference type="EC" id="2.7.13.3"/>
    </reaction>
</comment>
<evidence type="ECO:0000256" key="6">
    <source>
        <dbReference type="ARBA" id="ARBA00022679"/>
    </source>
</evidence>
<dbReference type="PROSITE" id="PS50109">
    <property type="entry name" value="HIS_KIN"/>
    <property type="match status" value="1"/>
</dbReference>
<evidence type="ECO:0000313" key="13">
    <source>
        <dbReference type="EMBL" id="XCN73650.1"/>
    </source>
</evidence>
<dbReference type="GO" id="GO:0005524">
    <property type="term" value="F:ATP binding"/>
    <property type="evidence" value="ECO:0007669"/>
    <property type="project" value="UniProtKB-KW"/>
</dbReference>
<sequence length="500" mass="55909">MIKLNSTLFTKILSWFFLNMLLVLAALTLFFAFQPQFHLQELFGQQGSDRLRVAGMLISHDLNQAKEEEWPDILARHGSINGVNFVVILRDGTLISSTLKSLPKEIERRTQEALHHRGSGSWRERLLRRNAELSKNCSNDEIKNCPKNFLPPQWHGKRPHLFIHTKNPSQYWFGTKIPIFFAPDKRPVFGVLLAYSDSITGNGFFFDPLPWMVVVAAVLLITILLWIPLVRHITKPLVRMTQATEEIAKGNFNVSINEPRADEIGRLATSINHMTTRLDEFVKGQKRFLGDAAHELGSPVARIQFGLGVLEQRLEGGNQERVQDVMEDVEEMSKLIRELLAFSRAEMNSDAVELEEILLLPVVEAAVRREITPAVQIDVQVDPELSALASADLMTRAVANLLRNAVKYAGDAGPITVTGQHKDDQAILMVKDSGPGVAEEYIDRLFDPFFRPEPSRDRDSGGVGLGMAIVKTCVSACQGTVSARNREPKGFAVTISLNSD</sequence>
<dbReference type="SMART" id="SM00304">
    <property type="entry name" value="HAMP"/>
    <property type="match status" value="1"/>
</dbReference>
<proteinExistence type="predicted"/>
<dbReference type="KEGG" id="eaj:Q3M24_02540"/>
<evidence type="ECO:0000259" key="11">
    <source>
        <dbReference type="PROSITE" id="PS50109"/>
    </source>
</evidence>
<dbReference type="PROSITE" id="PS50885">
    <property type="entry name" value="HAMP"/>
    <property type="match status" value="1"/>
</dbReference>
<dbReference type="InterPro" id="IPR004358">
    <property type="entry name" value="Sig_transdc_His_kin-like_C"/>
</dbReference>
<dbReference type="GO" id="GO:0005886">
    <property type="term" value="C:plasma membrane"/>
    <property type="evidence" value="ECO:0007669"/>
    <property type="project" value="UniProtKB-SubCell"/>
</dbReference>
<comment type="subcellular location">
    <subcellularLocation>
        <location evidence="2">Cell membrane</location>
        <topology evidence="2">Multi-pass membrane protein</topology>
    </subcellularLocation>
</comment>
<dbReference type="AlphaFoldDB" id="A0AAU8LXR1"/>